<keyword evidence="1" id="KW-0853">WD repeat</keyword>
<dbReference type="InterPro" id="IPR011989">
    <property type="entry name" value="ARM-like"/>
</dbReference>
<comment type="caution">
    <text evidence="5">The sequence shown here is derived from an EMBL/GenBank/DDBJ whole genome shotgun (WGS) entry which is preliminary data.</text>
</comment>
<evidence type="ECO:0000313" key="5">
    <source>
        <dbReference type="EMBL" id="KAK2079193.1"/>
    </source>
</evidence>
<accession>A0AAD9IJ16</accession>
<dbReference type="Pfam" id="PF25400">
    <property type="entry name" value="PH_FAN"/>
    <property type="match status" value="1"/>
</dbReference>
<evidence type="ECO:0000256" key="2">
    <source>
        <dbReference type="SAM" id="MobiDB-lite"/>
    </source>
</evidence>
<feature type="domain" description="BEACH" evidence="3">
    <location>
        <begin position="285"/>
        <end position="654"/>
    </location>
</feature>
<protein>
    <recommendedName>
        <fullName evidence="7">BEACH domain-containing protein</fullName>
    </recommendedName>
</protein>
<dbReference type="PANTHER" id="PTHR13743">
    <property type="entry name" value="BEIGE/BEACH-RELATED"/>
    <property type="match status" value="1"/>
</dbReference>
<evidence type="ECO:0000313" key="6">
    <source>
        <dbReference type="Proteomes" id="UP001255856"/>
    </source>
</evidence>
<proteinExistence type="predicted"/>
<feature type="compositionally biased region" description="Low complexity" evidence="2">
    <location>
        <begin position="430"/>
        <end position="449"/>
    </location>
</feature>
<dbReference type="InterPro" id="IPR023362">
    <property type="entry name" value="PH-BEACH_dom"/>
</dbReference>
<organism evidence="5 6">
    <name type="scientific">Prototheca wickerhamii</name>
    <dbReference type="NCBI Taxonomy" id="3111"/>
    <lineage>
        <taxon>Eukaryota</taxon>
        <taxon>Viridiplantae</taxon>
        <taxon>Chlorophyta</taxon>
        <taxon>core chlorophytes</taxon>
        <taxon>Trebouxiophyceae</taxon>
        <taxon>Chlorellales</taxon>
        <taxon>Chlorellaceae</taxon>
        <taxon>Prototheca</taxon>
    </lineage>
</organism>
<dbReference type="Proteomes" id="UP001255856">
    <property type="component" value="Unassembled WGS sequence"/>
</dbReference>
<evidence type="ECO:0000256" key="1">
    <source>
        <dbReference type="ARBA" id="ARBA00022574"/>
    </source>
</evidence>
<feature type="compositionally biased region" description="Polar residues" evidence="2">
    <location>
        <begin position="1170"/>
        <end position="1182"/>
    </location>
</feature>
<dbReference type="CDD" id="cd06071">
    <property type="entry name" value="Beach"/>
    <property type="match status" value="1"/>
</dbReference>
<dbReference type="InterPro" id="IPR050865">
    <property type="entry name" value="BEACH_Domain"/>
</dbReference>
<dbReference type="InterPro" id="IPR036372">
    <property type="entry name" value="BEACH_dom_sf"/>
</dbReference>
<dbReference type="Gene3D" id="2.30.29.30">
    <property type="entry name" value="Pleckstrin-homology domain (PH domain)/Phosphotyrosine-binding domain (PTB)"/>
    <property type="match status" value="1"/>
</dbReference>
<dbReference type="Gene3D" id="1.25.10.10">
    <property type="entry name" value="Leucine-rich Repeat Variant"/>
    <property type="match status" value="1"/>
</dbReference>
<dbReference type="InterPro" id="IPR011993">
    <property type="entry name" value="PH-like_dom_sf"/>
</dbReference>
<dbReference type="PANTHER" id="PTHR13743:SF123">
    <property type="entry name" value="PROTEIN FAN"/>
    <property type="match status" value="1"/>
</dbReference>
<dbReference type="Gene3D" id="1.10.1540.10">
    <property type="entry name" value="BEACH domain"/>
    <property type="match status" value="1"/>
</dbReference>
<dbReference type="Pfam" id="PF02138">
    <property type="entry name" value="Beach"/>
    <property type="match status" value="2"/>
</dbReference>
<dbReference type="InterPro" id="IPR000409">
    <property type="entry name" value="BEACH_dom"/>
</dbReference>
<sequence length="1355" mass="145514">MSVQARRPTRSGLSGSLNDISSDRFDPLLLAEGEYWFRDHSCNVWSPQKRRLPAQLKVCSQSLYLVPRYSTEPILRLPYRALTALEELEGEASPTGEDLLQLQLSEHVRLNVDGRTLGYDREQCARTFRLSLVYISLEEALPLVQALASIELQRAAGDREAEGALRALIEEHESALRFNIGWLEEEGERVLAEAAAAAVTPLVETRGRVALSARRVYFQPYNLAPAAPVQSHRLDRVASVQRRRYQLRDAGLEIFFSDRESLYLSFGARGERDAFEVALLSQPALRPERMPSLADWRREWRAGRVSNYDYLMHLNRAAGRSFNDLTQYPVFPWVLADYESDTLDLNDPAVYRDLSRPVGALNERRLGEFLERFRELKRMAEDVDAAGGEGAFARAAAGNRRKRETRGRRDAIFRAIFASPGAKKSAPNTQRPAAAAGHRAAARGQAAAGARKRAQVPPPFMYGCHYSSPGYVVFYLLRWEPKLMLRLQNGRLDAPDRLFWSVADSWKSVLSLPSDVKELTPEFYGTDPTFLVGCEGQTFGVRSGGARVGPVVLPPWARDAPDFLTKMAAALESRHVSANLHRWIDLVFGYKSRGSEAERAFNVFHYLTYDEIALRYLEGNPSDTPGTLAAGLRTQMLEFGRTPRQLFRRPHPRRRAHPLATLRRLLCLAPVPPVLPSAPASAAARSAWGLRSGSSRHMPPASRAVFKVASRSGPSQRASLEWLETAASAREPGVLSLRATAGAEVALLARRGREAEAAVVERSTRRVSPDAPIPETGEPSDGDDSLRRAVGGAPVLRRAPGSVLHRRLRSLGGSGSVVAFGAGGATAGDADSEPEATLEAVLRAMRALTLAVDNHGYLLDSGAAELAARVLAAAPVGEEGAGAGERELDDERDNESEAWRAAVRRAGLATQILARLEDGGTAPRGAAFETASLRAVAWFLRRADEEAIATAAATLVATLARSSSAARAFFLERTRVVAWLTALVRGAVAAGAGGLVTPRDAPVPVRPSLGALEPITSTPGLGDRDSGLRGRAAPTSDAGLSDRGARAEAGPAPAAERSDAETALEALCTVAARSSSAAVTAAALAALSAVVKQRALRAAALRLGVPALVAGRCASAPRSVAVLRAAAEACASVCQEPEMLADVPMRPDGTGGDGDGHSHDDGNEDDDFASRTSSAHYSATSGRSPLTGLAALLARALAVCAESPDPDVQRHAAAALWHLAARPGPRDAVLAVEDGRAADALVALAAPERPSRARARARGALRVCWADQAARAALLRAASRRGVGREALERTAEEGGAAPLRRAPHNRLFSSGPEDGVDGTRGYGARFAPEQPHRLANGSRSSRHLEQGGGIYESR</sequence>
<dbReference type="SUPFAM" id="SSF50729">
    <property type="entry name" value="PH domain-like"/>
    <property type="match status" value="1"/>
</dbReference>
<feature type="region of interest" description="Disordered" evidence="2">
    <location>
        <begin position="759"/>
        <end position="788"/>
    </location>
</feature>
<evidence type="ECO:0008006" key="7">
    <source>
        <dbReference type="Google" id="ProtNLM"/>
    </source>
</evidence>
<feature type="region of interest" description="Disordered" evidence="2">
    <location>
        <begin position="1142"/>
        <end position="1182"/>
    </location>
</feature>
<dbReference type="SUPFAM" id="SSF81837">
    <property type="entry name" value="BEACH domain"/>
    <property type="match status" value="1"/>
</dbReference>
<feature type="region of interest" description="Disordered" evidence="2">
    <location>
        <begin position="421"/>
        <end position="450"/>
    </location>
</feature>
<dbReference type="InterPro" id="IPR057496">
    <property type="entry name" value="FAN-like_PH"/>
</dbReference>
<dbReference type="SMART" id="SM01026">
    <property type="entry name" value="Beach"/>
    <property type="match status" value="1"/>
</dbReference>
<gene>
    <name evidence="5" type="ORF">QBZ16_002884</name>
</gene>
<keyword evidence="6" id="KW-1185">Reference proteome</keyword>
<dbReference type="PROSITE" id="PS51783">
    <property type="entry name" value="PH_BEACH"/>
    <property type="match status" value="1"/>
</dbReference>
<feature type="region of interest" description="Disordered" evidence="2">
    <location>
        <begin position="1007"/>
        <end position="1058"/>
    </location>
</feature>
<dbReference type="InterPro" id="IPR016024">
    <property type="entry name" value="ARM-type_fold"/>
</dbReference>
<dbReference type="PROSITE" id="PS50197">
    <property type="entry name" value="BEACH"/>
    <property type="match status" value="1"/>
</dbReference>
<feature type="domain" description="BEACH-type PH" evidence="4">
    <location>
        <begin position="185"/>
        <end position="280"/>
    </location>
</feature>
<reference evidence="5" key="1">
    <citation type="submission" date="2021-01" db="EMBL/GenBank/DDBJ databases">
        <authorList>
            <person name="Eckstrom K.M.E."/>
        </authorList>
    </citation>
    <scope>NUCLEOTIDE SEQUENCE</scope>
    <source>
        <strain evidence="5">UVCC 0001</strain>
    </source>
</reference>
<evidence type="ECO:0000259" key="3">
    <source>
        <dbReference type="PROSITE" id="PS50197"/>
    </source>
</evidence>
<evidence type="ECO:0000259" key="4">
    <source>
        <dbReference type="PROSITE" id="PS51783"/>
    </source>
</evidence>
<feature type="region of interest" description="Disordered" evidence="2">
    <location>
        <begin position="1289"/>
        <end position="1355"/>
    </location>
</feature>
<dbReference type="EMBL" id="JASFZW010000003">
    <property type="protein sequence ID" value="KAK2079193.1"/>
    <property type="molecule type" value="Genomic_DNA"/>
</dbReference>
<dbReference type="Pfam" id="PF14844">
    <property type="entry name" value="PH_BEACH"/>
    <property type="match status" value="1"/>
</dbReference>
<dbReference type="SUPFAM" id="SSF48371">
    <property type="entry name" value="ARM repeat"/>
    <property type="match status" value="1"/>
</dbReference>
<name>A0AAD9IJ16_PROWI</name>